<dbReference type="Pfam" id="PF06250">
    <property type="entry name" value="YhcG_C"/>
    <property type="match status" value="1"/>
</dbReference>
<evidence type="ECO:0000313" key="3">
    <source>
        <dbReference type="EMBL" id="NSB15110.1"/>
    </source>
</evidence>
<dbReference type="PANTHER" id="PTHR30547:SF5">
    <property type="entry name" value="NUCLEASE YHCG-RELATED"/>
    <property type="match status" value="1"/>
</dbReference>
<organism evidence="3 4">
    <name type="scientific">Clostridium beijerinckii</name>
    <name type="common">Clostridium MP</name>
    <dbReference type="NCBI Taxonomy" id="1520"/>
    <lineage>
        <taxon>Bacteria</taxon>
        <taxon>Bacillati</taxon>
        <taxon>Bacillota</taxon>
        <taxon>Clostridia</taxon>
        <taxon>Eubacteriales</taxon>
        <taxon>Clostridiaceae</taxon>
        <taxon>Clostridium</taxon>
    </lineage>
</organism>
<name>A0AAE5H705_CLOBE</name>
<feature type="domain" description="YhcG N-terminal" evidence="2">
    <location>
        <begin position="1"/>
        <end position="53"/>
    </location>
</feature>
<sequence length="249" mass="29618">MQTLSAKLSWSHFVKLFYIDDDLKRDFYTTMCINEHWSVRTLTDRINSMLYERTAISKKPELTIRNDLKQLNDKNKMTTDLFFRDPYVLDFLQLQDTYSEKDIENAILAHLEKFILEMGRDFAFLGRQVRITVGNKDYYIDLLFYHRKLRRLVLIELKLGEFLPEHKGQVELYLRWLQKNETNEGEEPPIAIILCASKNDEEIELLEVDKSGIHVGQYLTQLPPKELFQEKLHKAIERARTSLESRELE</sequence>
<dbReference type="Proteomes" id="UP000822184">
    <property type="component" value="Unassembled WGS sequence"/>
</dbReference>
<dbReference type="InterPro" id="IPR053148">
    <property type="entry name" value="PD-DEXK-like_domain"/>
</dbReference>
<dbReference type="GO" id="GO:0004519">
    <property type="term" value="F:endonuclease activity"/>
    <property type="evidence" value="ECO:0007669"/>
    <property type="project" value="UniProtKB-KW"/>
</dbReference>
<dbReference type="PANTHER" id="PTHR30547">
    <property type="entry name" value="UNCHARACTERIZED PROTEIN YHCG-RELATED"/>
    <property type="match status" value="1"/>
</dbReference>
<dbReference type="InterPro" id="IPR041527">
    <property type="entry name" value="YhcG_N"/>
</dbReference>
<dbReference type="EMBL" id="JABTDW010000001">
    <property type="protein sequence ID" value="NSB15110.1"/>
    <property type="molecule type" value="Genomic_DNA"/>
</dbReference>
<evidence type="ECO:0000259" key="2">
    <source>
        <dbReference type="Pfam" id="PF17761"/>
    </source>
</evidence>
<keyword evidence="3" id="KW-0378">Hydrolase</keyword>
<proteinExistence type="predicted"/>
<dbReference type="AlphaFoldDB" id="A0AAE5H705"/>
<accession>A0AAE5H705</accession>
<keyword evidence="3" id="KW-0540">Nuclease</keyword>
<reference evidence="3" key="1">
    <citation type="submission" date="2020-06" db="EMBL/GenBank/DDBJ databases">
        <title>Genomic insights into acetone-butanol-ethanol (ABE) fermentation by sequencing solventogenic clostridia strains.</title>
        <authorList>
            <person name="Brown S."/>
        </authorList>
    </citation>
    <scope>NUCLEOTIDE SEQUENCE</scope>
    <source>
        <strain evidence="3">DJ123</strain>
    </source>
</reference>
<gene>
    <name evidence="3" type="ORF">BCD95_003369</name>
</gene>
<dbReference type="GO" id="GO:0003676">
    <property type="term" value="F:nucleic acid binding"/>
    <property type="evidence" value="ECO:0007669"/>
    <property type="project" value="InterPro"/>
</dbReference>
<keyword evidence="3" id="KW-0255">Endonuclease</keyword>
<dbReference type="InterPro" id="IPR011856">
    <property type="entry name" value="tRNA_endonuc-like_dom_sf"/>
</dbReference>
<protein>
    <submittedName>
        <fullName evidence="3">Nuclease of restriction endonuclease-like (RecB) superfamily</fullName>
    </submittedName>
</protein>
<feature type="domain" description="YhcG PDDEXK nuclease" evidence="1">
    <location>
        <begin position="82"/>
        <end position="232"/>
    </location>
</feature>
<dbReference type="Gene3D" id="3.40.1350.10">
    <property type="match status" value="1"/>
</dbReference>
<dbReference type="InterPro" id="IPR009362">
    <property type="entry name" value="YhcG_C"/>
</dbReference>
<evidence type="ECO:0000259" key="1">
    <source>
        <dbReference type="Pfam" id="PF06250"/>
    </source>
</evidence>
<dbReference type="Pfam" id="PF17761">
    <property type="entry name" value="DUF1016_N"/>
    <property type="match status" value="1"/>
</dbReference>
<comment type="caution">
    <text evidence="3">The sequence shown here is derived from an EMBL/GenBank/DDBJ whole genome shotgun (WGS) entry which is preliminary data.</text>
</comment>
<evidence type="ECO:0000313" key="4">
    <source>
        <dbReference type="Proteomes" id="UP000822184"/>
    </source>
</evidence>